<evidence type="ECO:0000259" key="1">
    <source>
        <dbReference type="PROSITE" id="PS51186"/>
    </source>
</evidence>
<feature type="domain" description="N-acetyltransferase" evidence="1">
    <location>
        <begin position="1"/>
        <end position="132"/>
    </location>
</feature>
<sequence>MEEKWFDQQVEAPPNQGQVFAIEALVNEEWVHIGNCGLHNIEPVNHCAEFGIFIGEKAYWNQGFGTEATRLVLKHGFEDLNLHSIYLNVYSTNPRARKAYEAAGFVQEGVQREAVFKNGRFIDLILMSILQSEWKGF</sequence>
<proteinExistence type="predicted"/>
<dbReference type="EMBL" id="VSSQ01098938">
    <property type="protein sequence ID" value="MPN41707.1"/>
    <property type="molecule type" value="Genomic_DNA"/>
</dbReference>
<gene>
    <name evidence="2" type="ORF">SDC9_189262</name>
</gene>
<protein>
    <recommendedName>
        <fullName evidence="1">N-acetyltransferase domain-containing protein</fullName>
    </recommendedName>
</protein>
<dbReference type="GO" id="GO:0016747">
    <property type="term" value="F:acyltransferase activity, transferring groups other than amino-acyl groups"/>
    <property type="evidence" value="ECO:0007669"/>
    <property type="project" value="InterPro"/>
</dbReference>
<dbReference type="PROSITE" id="PS51186">
    <property type="entry name" value="GNAT"/>
    <property type="match status" value="1"/>
</dbReference>
<dbReference type="PANTHER" id="PTHR43415:SF3">
    <property type="entry name" value="GNAT-FAMILY ACETYLTRANSFERASE"/>
    <property type="match status" value="1"/>
</dbReference>
<evidence type="ECO:0000313" key="2">
    <source>
        <dbReference type="EMBL" id="MPN41707.1"/>
    </source>
</evidence>
<dbReference type="AlphaFoldDB" id="A0A645HS02"/>
<reference evidence="2" key="1">
    <citation type="submission" date="2019-08" db="EMBL/GenBank/DDBJ databases">
        <authorList>
            <person name="Kucharzyk K."/>
            <person name="Murdoch R.W."/>
            <person name="Higgins S."/>
            <person name="Loffler F."/>
        </authorList>
    </citation>
    <scope>NUCLEOTIDE SEQUENCE</scope>
</reference>
<accession>A0A645HS02</accession>
<dbReference type="InterPro" id="IPR016181">
    <property type="entry name" value="Acyl_CoA_acyltransferase"/>
</dbReference>
<dbReference type="PANTHER" id="PTHR43415">
    <property type="entry name" value="SPERMIDINE N(1)-ACETYLTRANSFERASE"/>
    <property type="match status" value="1"/>
</dbReference>
<dbReference type="Pfam" id="PF13302">
    <property type="entry name" value="Acetyltransf_3"/>
    <property type="match status" value="1"/>
</dbReference>
<name>A0A645HS02_9ZZZZ</name>
<dbReference type="InterPro" id="IPR000182">
    <property type="entry name" value="GNAT_dom"/>
</dbReference>
<dbReference type="Gene3D" id="3.40.630.30">
    <property type="match status" value="1"/>
</dbReference>
<comment type="caution">
    <text evidence="2">The sequence shown here is derived from an EMBL/GenBank/DDBJ whole genome shotgun (WGS) entry which is preliminary data.</text>
</comment>
<dbReference type="SUPFAM" id="SSF55729">
    <property type="entry name" value="Acyl-CoA N-acyltransferases (Nat)"/>
    <property type="match status" value="1"/>
</dbReference>
<organism evidence="2">
    <name type="scientific">bioreactor metagenome</name>
    <dbReference type="NCBI Taxonomy" id="1076179"/>
    <lineage>
        <taxon>unclassified sequences</taxon>
        <taxon>metagenomes</taxon>
        <taxon>ecological metagenomes</taxon>
    </lineage>
</organism>